<gene>
    <name evidence="10" type="ORF">H206_00640</name>
</gene>
<dbReference type="CDD" id="cd00454">
    <property type="entry name" value="TrHb1_N"/>
    <property type="match status" value="1"/>
</dbReference>
<dbReference type="Gene3D" id="1.10.1130.10">
    <property type="entry name" value="Flavocytochrome C3, Chain A"/>
    <property type="match status" value="1"/>
</dbReference>
<keyword evidence="3 7" id="KW-0349">Heme</keyword>
<dbReference type="SMR" id="A0A444IY15"/>
<evidence type="ECO:0000256" key="2">
    <source>
        <dbReference type="ARBA" id="ARBA00022448"/>
    </source>
</evidence>
<keyword evidence="5 8" id="KW-0732">Signal</keyword>
<feature type="chain" id="PRO_5019563709" evidence="8">
    <location>
        <begin position="26"/>
        <end position="637"/>
    </location>
</feature>
<dbReference type="InterPro" id="IPR051829">
    <property type="entry name" value="Multiheme_Cytochr_ET"/>
</dbReference>
<proteinExistence type="predicted"/>
<keyword evidence="2" id="KW-0813">Transport</keyword>
<evidence type="ECO:0000313" key="11">
    <source>
        <dbReference type="Proteomes" id="UP000287853"/>
    </source>
</evidence>
<dbReference type="GO" id="GO:0015671">
    <property type="term" value="P:oxygen transport"/>
    <property type="evidence" value="ECO:0007669"/>
    <property type="project" value="InterPro"/>
</dbReference>
<dbReference type="GO" id="GO:0020037">
    <property type="term" value="F:heme binding"/>
    <property type="evidence" value="ECO:0007669"/>
    <property type="project" value="InterPro"/>
</dbReference>
<dbReference type="InterPro" id="IPR019795">
    <property type="entry name" value="Globin_bac-like_CS"/>
</dbReference>
<dbReference type="InterPro" id="IPR001486">
    <property type="entry name" value="Hemoglobin_trunc"/>
</dbReference>
<dbReference type="Pfam" id="PF13435">
    <property type="entry name" value="Cytochrome_C554"/>
    <property type="match status" value="1"/>
</dbReference>
<dbReference type="SUPFAM" id="SSF48695">
    <property type="entry name" value="Multiheme cytochromes"/>
    <property type="match status" value="1"/>
</dbReference>
<dbReference type="Pfam" id="PF01152">
    <property type="entry name" value="Bac_globin"/>
    <property type="match status" value="1"/>
</dbReference>
<evidence type="ECO:0000256" key="4">
    <source>
        <dbReference type="ARBA" id="ARBA00022723"/>
    </source>
</evidence>
<feature type="binding site" description="distal binding residue" evidence="7">
    <location>
        <position position="586"/>
    </location>
    <ligand>
        <name>heme</name>
        <dbReference type="ChEBI" id="CHEBI:30413"/>
    </ligand>
    <ligandPart>
        <name>Fe</name>
        <dbReference type="ChEBI" id="CHEBI:18248"/>
    </ligandPart>
</feature>
<keyword evidence="4 7" id="KW-0479">Metal-binding</keyword>
<sequence length="637" mass="70969">MKRKYIGLVMGLAAGLVVTAASSFAQDAKKPELLSFKPSNLQWEKTKADFVAPKISTCAGCHPKQYEEWQGSMHSMAFQDPIYLGELNLAVKAVGKEITKQCEGCHTAAAFVMGETETLDFKNLSPLAAAGVSCDVCHSIKKTTHWETPSHEPENGSYVLSPGRNDDKDPKGFVRTKYGPFPDYEGCGGGFHECVESPKHLTAELCAGCHHVYHYDKHTPYEYTYGEWKKSLYALNGIQCQDCHMVDIETFKRSADEFIKPKRSDYHHYFNGANFLMYFLGELRAKKEGNEKLATNLQNKYQMAVARLQAAAEIEIDPMYNEKGDLYKVRVRVHNRRAGHSLPTSLTAVREMWLEVLITDENGKELIKSGYLDKDGELDGNTHVFNSEGMDMHQVFQVDPWKVVSFAKNNLIPAKGYSDIVYTILYPPGKGHQLNVHAKLRFRQAGQALAEKLLTNLPDGVDLNDWYGLTEIPAVPIVDMTENNVTVDTTGEPTKLPGLMERLKGNITHAPPKKEEGLSLYEQLGGEKAVDAAVDLFYKKVLADSRVNGFFKGVDMERQLRMQKGFLSFVFGGPIHYSGKNLRAAHAHLVAKGLNGTHFSIIVEHLGATLKELGVKDELVQQAAKVANSVRNDILGH</sequence>
<evidence type="ECO:0000256" key="3">
    <source>
        <dbReference type="ARBA" id="ARBA00022617"/>
    </source>
</evidence>
<dbReference type="EMBL" id="MTKO01000072">
    <property type="protein sequence ID" value="RWX45818.1"/>
    <property type="molecule type" value="Genomic_DNA"/>
</dbReference>
<dbReference type="PROSITE" id="PS01213">
    <property type="entry name" value="GLOBIN_FAM_2"/>
    <property type="match status" value="1"/>
</dbReference>
<dbReference type="AlphaFoldDB" id="A0A444IY15"/>
<dbReference type="PANTHER" id="PTHR35038:SF8">
    <property type="entry name" value="C-TYPE POLYHEME CYTOCHROME OMCC"/>
    <property type="match status" value="1"/>
</dbReference>
<dbReference type="GO" id="GO:0046872">
    <property type="term" value="F:metal ion binding"/>
    <property type="evidence" value="ECO:0007669"/>
    <property type="project" value="UniProtKB-KW"/>
</dbReference>
<evidence type="ECO:0000256" key="5">
    <source>
        <dbReference type="ARBA" id="ARBA00022729"/>
    </source>
</evidence>
<evidence type="ECO:0000256" key="8">
    <source>
        <dbReference type="SAM" id="SignalP"/>
    </source>
</evidence>
<feature type="signal peptide" evidence="8">
    <location>
        <begin position="1"/>
        <end position="25"/>
    </location>
</feature>
<dbReference type="InterPro" id="IPR009050">
    <property type="entry name" value="Globin-like_sf"/>
</dbReference>
<evidence type="ECO:0000256" key="1">
    <source>
        <dbReference type="ARBA" id="ARBA00001971"/>
    </source>
</evidence>
<dbReference type="InterPro" id="IPR036280">
    <property type="entry name" value="Multihaem_cyt_sf"/>
</dbReference>
<reference evidence="10 11" key="1">
    <citation type="submission" date="2017-01" db="EMBL/GenBank/DDBJ databases">
        <title>The cable genome- insights into the physiology and evolution of filamentous bacteria capable of sulfide oxidation via long distance electron transfer.</title>
        <authorList>
            <person name="Schreiber L."/>
            <person name="Bjerg J.T."/>
            <person name="Boggild A."/>
            <person name="Van De Vossenberg J."/>
            <person name="Meysman F."/>
            <person name="Nielsen L.P."/>
            <person name="Schramm A."/>
            <person name="Kjeldsen K.U."/>
        </authorList>
    </citation>
    <scope>NUCLEOTIDE SEQUENCE [LARGE SCALE GENOMIC DNA]</scope>
    <source>
        <strain evidence="10">MCF</strain>
    </source>
</reference>
<evidence type="ECO:0000256" key="7">
    <source>
        <dbReference type="PIRSR" id="PIRSR601486-1"/>
    </source>
</evidence>
<evidence type="ECO:0000256" key="6">
    <source>
        <dbReference type="ARBA" id="ARBA00023004"/>
    </source>
</evidence>
<dbReference type="GO" id="GO:0019825">
    <property type="term" value="F:oxygen binding"/>
    <property type="evidence" value="ECO:0007669"/>
    <property type="project" value="InterPro"/>
</dbReference>
<evidence type="ECO:0000259" key="9">
    <source>
        <dbReference type="Pfam" id="PF13435"/>
    </source>
</evidence>
<dbReference type="Proteomes" id="UP000287853">
    <property type="component" value="Unassembled WGS sequence"/>
</dbReference>
<comment type="caution">
    <text evidence="10">The sequence shown here is derived from an EMBL/GenBank/DDBJ whole genome shotgun (WGS) entry which is preliminary data.</text>
</comment>
<accession>A0A444IY15</accession>
<dbReference type="SUPFAM" id="SSF46458">
    <property type="entry name" value="Globin-like"/>
    <property type="match status" value="1"/>
</dbReference>
<comment type="cofactor">
    <cofactor evidence="1">
        <name>heme</name>
        <dbReference type="ChEBI" id="CHEBI:30413"/>
    </cofactor>
</comment>
<dbReference type="InterPro" id="IPR023155">
    <property type="entry name" value="Cyt_c-552/4"/>
</dbReference>
<keyword evidence="6 7" id="KW-0408">Iron</keyword>
<dbReference type="PANTHER" id="PTHR35038">
    <property type="entry name" value="DISSIMILATORY SULFITE REDUCTASE SIRA"/>
    <property type="match status" value="1"/>
</dbReference>
<evidence type="ECO:0000313" key="10">
    <source>
        <dbReference type="EMBL" id="RWX45818.1"/>
    </source>
</evidence>
<feature type="domain" description="Cytochrome c-552/4" evidence="9">
    <location>
        <begin position="57"/>
        <end position="139"/>
    </location>
</feature>
<protein>
    <submittedName>
        <fullName evidence="10">Truncated hemoglobin YjbI</fullName>
    </submittedName>
</protein>
<dbReference type="InterPro" id="IPR012292">
    <property type="entry name" value="Globin/Proto"/>
</dbReference>
<keyword evidence="11" id="KW-1185">Reference proteome</keyword>
<organism evidence="10 11">
    <name type="scientific">Candidatus Electrothrix aarhusensis</name>
    <dbReference type="NCBI Taxonomy" id="1859131"/>
    <lineage>
        <taxon>Bacteria</taxon>
        <taxon>Pseudomonadati</taxon>
        <taxon>Thermodesulfobacteriota</taxon>
        <taxon>Desulfobulbia</taxon>
        <taxon>Desulfobulbales</taxon>
        <taxon>Desulfobulbaceae</taxon>
        <taxon>Candidatus Electrothrix</taxon>
    </lineage>
</organism>
<dbReference type="Gene3D" id="1.10.490.10">
    <property type="entry name" value="Globins"/>
    <property type="match status" value="1"/>
</dbReference>
<name>A0A444IY15_9BACT</name>